<organism evidence="2">
    <name type="scientific">Aphanomyces invadans</name>
    <dbReference type="NCBI Taxonomy" id="157072"/>
    <lineage>
        <taxon>Eukaryota</taxon>
        <taxon>Sar</taxon>
        <taxon>Stramenopiles</taxon>
        <taxon>Oomycota</taxon>
        <taxon>Saprolegniomycetes</taxon>
        <taxon>Saprolegniales</taxon>
        <taxon>Verrucalvaceae</taxon>
        <taxon>Aphanomyces</taxon>
    </lineage>
</organism>
<reference evidence="2" key="1">
    <citation type="submission" date="2013-12" db="EMBL/GenBank/DDBJ databases">
        <title>The Genome Sequence of Aphanomyces invadans NJM9701.</title>
        <authorList>
            <consortium name="The Broad Institute Genomics Platform"/>
            <person name="Russ C."/>
            <person name="Tyler B."/>
            <person name="van West P."/>
            <person name="Dieguez-Uribeondo J."/>
            <person name="Young S.K."/>
            <person name="Zeng Q."/>
            <person name="Gargeya S."/>
            <person name="Fitzgerald M."/>
            <person name="Abouelleil A."/>
            <person name="Alvarado L."/>
            <person name="Chapman S.B."/>
            <person name="Gainer-Dewar J."/>
            <person name="Goldberg J."/>
            <person name="Griggs A."/>
            <person name="Gujja S."/>
            <person name="Hansen M."/>
            <person name="Howarth C."/>
            <person name="Imamovic A."/>
            <person name="Ireland A."/>
            <person name="Larimer J."/>
            <person name="McCowan C."/>
            <person name="Murphy C."/>
            <person name="Pearson M."/>
            <person name="Poon T.W."/>
            <person name="Priest M."/>
            <person name="Roberts A."/>
            <person name="Saif S."/>
            <person name="Shea T."/>
            <person name="Sykes S."/>
            <person name="Wortman J."/>
            <person name="Nusbaum C."/>
            <person name="Birren B."/>
        </authorList>
    </citation>
    <scope>NUCLEOTIDE SEQUENCE [LARGE SCALE GENOMIC DNA]</scope>
    <source>
        <strain evidence="2">NJM9701</strain>
    </source>
</reference>
<keyword evidence="1" id="KW-0812">Transmembrane</keyword>
<dbReference type="OrthoDB" id="1045822at2759"/>
<accession>A0A024T837</accession>
<evidence type="ECO:0000256" key="1">
    <source>
        <dbReference type="SAM" id="Phobius"/>
    </source>
</evidence>
<keyword evidence="1" id="KW-0472">Membrane</keyword>
<name>A0A024T837_9STRA</name>
<dbReference type="Pfam" id="PF04749">
    <property type="entry name" value="PLAC8"/>
    <property type="match status" value="1"/>
</dbReference>
<feature type="transmembrane region" description="Helical" evidence="1">
    <location>
        <begin position="131"/>
        <end position="152"/>
    </location>
</feature>
<dbReference type="EMBL" id="KI914117">
    <property type="protein sequence ID" value="ETV90079.1"/>
    <property type="molecule type" value="Genomic_DNA"/>
</dbReference>
<gene>
    <name evidence="2" type="ORF">H310_15089</name>
</gene>
<protein>
    <submittedName>
        <fullName evidence="2">Uncharacterized protein</fullName>
    </submittedName>
</protein>
<dbReference type="NCBIfam" id="TIGR01571">
    <property type="entry name" value="A_thal_Cys_rich"/>
    <property type="match status" value="1"/>
</dbReference>
<feature type="transmembrane region" description="Helical" evidence="1">
    <location>
        <begin position="85"/>
        <end position="105"/>
    </location>
</feature>
<sequence>MSHVDEKTPLAYQPAFVPPQPIPFPPHYTGYVTGPAQGPYGIPVVASTMWKAGLFECFESIPNTLMALFCPCVAVAQIASRLGAFGGYCGVLTVLFVIYCTHHTFAGLTQSEIDDYELDEGHWNPESINRVVTYGVLSALTALLPALFLALLRTRVRRFHHIQGSECEDFLCAYFCNCCTIAQMATEVEAYIPGHCSFGPRSTLPAYQVAFTNTATTTTLV</sequence>
<dbReference type="RefSeq" id="XP_008881287.1">
    <property type="nucleotide sequence ID" value="XM_008883065.1"/>
</dbReference>
<dbReference type="VEuPathDB" id="FungiDB:H310_15089"/>
<dbReference type="AlphaFoldDB" id="A0A024T837"/>
<keyword evidence="1" id="KW-1133">Transmembrane helix</keyword>
<dbReference type="STRING" id="157072.A0A024T837"/>
<dbReference type="PANTHER" id="PTHR15907">
    <property type="entry name" value="DUF614 FAMILY PROTEIN-RELATED"/>
    <property type="match status" value="1"/>
</dbReference>
<dbReference type="InterPro" id="IPR006461">
    <property type="entry name" value="PLAC_motif_containing"/>
</dbReference>
<proteinExistence type="predicted"/>
<dbReference type="GeneID" id="20092139"/>
<evidence type="ECO:0000313" key="2">
    <source>
        <dbReference type="EMBL" id="ETV90079.1"/>
    </source>
</evidence>